<accession>A0AAD5LEZ2</accession>
<feature type="compositionally biased region" description="Pro residues" evidence="1">
    <location>
        <begin position="10"/>
        <end position="23"/>
    </location>
</feature>
<dbReference type="AlphaFoldDB" id="A0AAD5LEZ2"/>
<reference evidence="2" key="1">
    <citation type="submission" date="2021-12" db="EMBL/GenBank/DDBJ databases">
        <title>Prjna785345.</title>
        <authorList>
            <person name="Rujirawat T."/>
            <person name="Krajaejun T."/>
        </authorList>
    </citation>
    <scope>NUCLEOTIDE SEQUENCE</scope>
    <source>
        <strain evidence="2">Pi057C3</strain>
    </source>
</reference>
<sequence>MSETRRRPRPLAPAPRTAPPPRPFVSAQALVSAVEASFRPPPSATISPLAATSKRQKRARSQKLEERDRKLRRNARDRERCQIKKAVMDEMRSRVAELEAKKRQLIELQGAHSLAEPVQRSDDEEGEAPSLLRLRRDYIRVMRETELLRTENRALTDQLRDRDMFSGRMQHMLTEVLKEYEELDDAEVDRKPVHDPAIDRLRKEFSFSVCGDSEGSEDEHPFMTSTVKSSVNELLDQIDKTCDAWRAVFSTDVLAPVEGRLFTNVACLRTASVIQM</sequence>
<comment type="caution">
    <text evidence="2">The sequence shown here is derived from an EMBL/GenBank/DDBJ whole genome shotgun (WGS) entry which is preliminary data.</text>
</comment>
<feature type="compositionally biased region" description="Basic and acidic residues" evidence="1">
    <location>
        <begin position="62"/>
        <end position="78"/>
    </location>
</feature>
<evidence type="ECO:0000313" key="3">
    <source>
        <dbReference type="Proteomes" id="UP001209570"/>
    </source>
</evidence>
<keyword evidence="3" id="KW-1185">Reference proteome</keyword>
<proteinExistence type="predicted"/>
<evidence type="ECO:0000256" key="1">
    <source>
        <dbReference type="SAM" id="MobiDB-lite"/>
    </source>
</evidence>
<dbReference type="Proteomes" id="UP001209570">
    <property type="component" value="Unassembled WGS sequence"/>
</dbReference>
<evidence type="ECO:0000313" key="2">
    <source>
        <dbReference type="EMBL" id="KAJ0398652.1"/>
    </source>
</evidence>
<protein>
    <submittedName>
        <fullName evidence="2">Uncharacterized protein</fullName>
    </submittedName>
</protein>
<feature type="region of interest" description="Disordered" evidence="1">
    <location>
        <begin position="36"/>
        <end position="78"/>
    </location>
</feature>
<feature type="region of interest" description="Disordered" evidence="1">
    <location>
        <begin position="1"/>
        <end position="23"/>
    </location>
</feature>
<organism evidence="2 3">
    <name type="scientific">Pythium insidiosum</name>
    <name type="common">Pythiosis disease agent</name>
    <dbReference type="NCBI Taxonomy" id="114742"/>
    <lineage>
        <taxon>Eukaryota</taxon>
        <taxon>Sar</taxon>
        <taxon>Stramenopiles</taxon>
        <taxon>Oomycota</taxon>
        <taxon>Peronosporomycetes</taxon>
        <taxon>Pythiales</taxon>
        <taxon>Pythiaceae</taxon>
        <taxon>Pythium</taxon>
    </lineage>
</organism>
<gene>
    <name evidence="2" type="ORF">P43SY_009947</name>
</gene>
<dbReference type="EMBL" id="JAKCXM010000208">
    <property type="protein sequence ID" value="KAJ0398652.1"/>
    <property type="molecule type" value="Genomic_DNA"/>
</dbReference>
<name>A0AAD5LEZ2_PYTIN</name>